<keyword evidence="2" id="KW-0238">DNA-binding</keyword>
<dbReference type="Gene3D" id="3.40.50.880">
    <property type="match status" value="1"/>
</dbReference>
<dbReference type="InterPro" id="IPR009057">
    <property type="entry name" value="Homeodomain-like_sf"/>
</dbReference>
<dbReference type="InterPro" id="IPR029062">
    <property type="entry name" value="Class_I_gatase-like"/>
</dbReference>
<dbReference type="SUPFAM" id="SSF52317">
    <property type="entry name" value="Class I glutamine amidotransferase-like"/>
    <property type="match status" value="1"/>
</dbReference>
<dbReference type="PANTHER" id="PTHR43130">
    <property type="entry name" value="ARAC-FAMILY TRANSCRIPTIONAL REGULATOR"/>
    <property type="match status" value="1"/>
</dbReference>
<dbReference type="STRING" id="286727.SAMN02982917_6541"/>
<dbReference type="PROSITE" id="PS01124">
    <property type="entry name" value="HTH_ARAC_FAMILY_2"/>
    <property type="match status" value="1"/>
</dbReference>
<dbReference type="Pfam" id="PF01965">
    <property type="entry name" value="DJ-1_PfpI"/>
    <property type="match status" value="1"/>
</dbReference>
<dbReference type="CDD" id="cd03136">
    <property type="entry name" value="GATase1_AraC_ArgR_like"/>
    <property type="match status" value="1"/>
</dbReference>
<dbReference type="InterPro" id="IPR018060">
    <property type="entry name" value="HTH_AraC"/>
</dbReference>
<dbReference type="GO" id="GO:0003700">
    <property type="term" value="F:DNA-binding transcription factor activity"/>
    <property type="evidence" value="ECO:0007669"/>
    <property type="project" value="InterPro"/>
</dbReference>
<dbReference type="GO" id="GO:0043565">
    <property type="term" value="F:sequence-specific DNA binding"/>
    <property type="evidence" value="ECO:0007669"/>
    <property type="project" value="InterPro"/>
</dbReference>
<dbReference type="RefSeq" id="WP_244560996.1">
    <property type="nucleotide sequence ID" value="NZ_FXAK01000009.1"/>
</dbReference>
<protein>
    <submittedName>
        <fullName evidence="6">Transcriptional regulator, AraC family with amidase-like domain</fullName>
    </submittedName>
</protein>
<dbReference type="Pfam" id="PF12833">
    <property type="entry name" value="HTH_18"/>
    <property type="match status" value="1"/>
</dbReference>
<keyword evidence="3" id="KW-0804">Transcription</keyword>
<evidence type="ECO:0000256" key="3">
    <source>
        <dbReference type="ARBA" id="ARBA00023163"/>
    </source>
</evidence>
<dbReference type="SUPFAM" id="SSF46689">
    <property type="entry name" value="Homeodomain-like"/>
    <property type="match status" value="2"/>
</dbReference>
<evidence type="ECO:0000259" key="5">
    <source>
        <dbReference type="PROSITE" id="PS01124"/>
    </source>
</evidence>
<feature type="domain" description="HTH araC/xylS-type" evidence="5">
    <location>
        <begin position="240"/>
        <end position="338"/>
    </location>
</feature>
<dbReference type="InterPro" id="IPR018062">
    <property type="entry name" value="HTH_AraC-typ_CS"/>
</dbReference>
<dbReference type="InterPro" id="IPR020449">
    <property type="entry name" value="Tscrpt_reg_AraC-type_HTH"/>
</dbReference>
<reference evidence="6 7" key="1">
    <citation type="submission" date="2017-04" db="EMBL/GenBank/DDBJ databases">
        <authorList>
            <person name="Afonso C.L."/>
            <person name="Miller P.J."/>
            <person name="Scott M.A."/>
            <person name="Spackman E."/>
            <person name="Goraichik I."/>
            <person name="Dimitrov K.M."/>
            <person name="Suarez D.L."/>
            <person name="Swayne D.E."/>
        </authorList>
    </citation>
    <scope>NUCLEOTIDE SEQUENCE [LARGE SCALE GENOMIC DNA]</scope>
    <source>
        <strain evidence="6 7">A2P</strain>
    </source>
</reference>
<dbReference type="PRINTS" id="PR00032">
    <property type="entry name" value="HTHARAC"/>
</dbReference>
<dbReference type="InterPro" id="IPR052158">
    <property type="entry name" value="INH-QAR"/>
</dbReference>
<dbReference type="Proteomes" id="UP000192936">
    <property type="component" value="Unassembled WGS sequence"/>
</dbReference>
<dbReference type="PANTHER" id="PTHR43130:SF3">
    <property type="entry name" value="HTH-TYPE TRANSCRIPTIONAL REGULATOR RV1931C"/>
    <property type="match status" value="1"/>
</dbReference>
<organism evidence="6 7">
    <name type="scientific">Azospirillum oryzae</name>
    <dbReference type="NCBI Taxonomy" id="286727"/>
    <lineage>
        <taxon>Bacteria</taxon>
        <taxon>Pseudomonadati</taxon>
        <taxon>Pseudomonadota</taxon>
        <taxon>Alphaproteobacteria</taxon>
        <taxon>Rhodospirillales</taxon>
        <taxon>Azospirillaceae</taxon>
        <taxon>Azospirillum</taxon>
    </lineage>
</organism>
<evidence type="ECO:0000313" key="7">
    <source>
        <dbReference type="Proteomes" id="UP000192936"/>
    </source>
</evidence>
<dbReference type="InterPro" id="IPR002818">
    <property type="entry name" value="DJ-1/PfpI"/>
</dbReference>
<evidence type="ECO:0000256" key="1">
    <source>
        <dbReference type="ARBA" id="ARBA00023015"/>
    </source>
</evidence>
<dbReference type="EMBL" id="FXAK01000009">
    <property type="protein sequence ID" value="SMF88894.1"/>
    <property type="molecule type" value="Genomic_DNA"/>
</dbReference>
<keyword evidence="1" id="KW-0805">Transcription regulation</keyword>
<accession>A0A1X7HMB5</accession>
<dbReference type="AlphaFoldDB" id="A0A1X7HMB5"/>
<name>A0A1X7HMB5_9PROT</name>
<evidence type="ECO:0000313" key="6">
    <source>
        <dbReference type="EMBL" id="SMF88894.1"/>
    </source>
</evidence>
<dbReference type="Gene3D" id="1.10.10.60">
    <property type="entry name" value="Homeodomain-like"/>
    <property type="match status" value="1"/>
</dbReference>
<evidence type="ECO:0000256" key="4">
    <source>
        <dbReference type="SAM" id="MobiDB-lite"/>
    </source>
</evidence>
<proteinExistence type="predicted"/>
<evidence type="ECO:0000256" key="2">
    <source>
        <dbReference type="ARBA" id="ARBA00023125"/>
    </source>
</evidence>
<gene>
    <name evidence="6" type="ORF">SAMN02982917_6541</name>
</gene>
<dbReference type="PROSITE" id="PS00041">
    <property type="entry name" value="HTH_ARAC_FAMILY_1"/>
    <property type="match status" value="1"/>
</dbReference>
<dbReference type="SMART" id="SM00342">
    <property type="entry name" value="HTH_ARAC"/>
    <property type="match status" value="1"/>
</dbReference>
<feature type="region of interest" description="Disordered" evidence="4">
    <location>
        <begin position="364"/>
        <end position="384"/>
    </location>
</feature>
<sequence length="384" mass="42885">MGKTVEYRRFGGSGPAPRQEERALLSVGFILTNNFTLTALAPFIDALRLAADEGDRSRQIRCRWTIMGSRAEPVMSSCGIGVARWEPLTDPRRFDYVVVVGGLLHAGPQLDDETLAYLRAAASYGVTLVGVCTGSFVLSRIGLMKNRRCCVSWYHHRDFIEEFPDLVPVADQLYVVDRDRITCSGGAGVADLAAFLIERHLGRATAQKTMHILLIDKARPASQSQPQPPTVVEITNDRVRRALLLMEQHISDPLSVEEIVRRLNVSTRQFERLFRLAVGTSPATYYRTLRLRYGHWLLRNTKRSVTAIANEAGFADCAHFSRQFRELFGISPSEVRRTAEPDAEADPHLSPLAAFRRTNGDSLLPDRRLFEDPAPTAHEGVATE</sequence>